<dbReference type="Proteomes" id="UP000069272">
    <property type="component" value="Chromosome 3R"/>
</dbReference>
<dbReference type="GO" id="GO:0019005">
    <property type="term" value="C:SCF ubiquitin ligase complex"/>
    <property type="evidence" value="ECO:0007669"/>
    <property type="project" value="TreeGrafter"/>
</dbReference>
<dbReference type="InterPro" id="IPR003140">
    <property type="entry name" value="PLipase/COase/thioEstase"/>
</dbReference>
<evidence type="ECO:0000256" key="2">
    <source>
        <dbReference type="ARBA" id="ARBA00004906"/>
    </source>
</evidence>
<keyword evidence="14" id="KW-0472">Membrane</keyword>
<feature type="transmembrane region" description="Helical" evidence="14">
    <location>
        <begin position="461"/>
        <end position="483"/>
    </location>
</feature>
<evidence type="ECO:0000256" key="7">
    <source>
        <dbReference type="ARBA" id="ARBA00022801"/>
    </source>
</evidence>
<comment type="catalytic activity">
    <reaction evidence="12">
        <text>1-hexadecanoyl-sn-glycero-3-phosphocholine + H2O = sn-glycerol 3-phosphocholine + hexadecanoate + H(+)</text>
        <dbReference type="Rhea" id="RHEA:40435"/>
        <dbReference type="ChEBI" id="CHEBI:7896"/>
        <dbReference type="ChEBI" id="CHEBI:15377"/>
        <dbReference type="ChEBI" id="CHEBI:15378"/>
        <dbReference type="ChEBI" id="CHEBI:16870"/>
        <dbReference type="ChEBI" id="CHEBI:72998"/>
    </reaction>
    <physiologicalReaction direction="left-to-right" evidence="12">
        <dbReference type="Rhea" id="RHEA:40436"/>
    </physiologicalReaction>
</comment>
<evidence type="ECO:0000256" key="13">
    <source>
        <dbReference type="SAM" id="MobiDB-lite"/>
    </source>
</evidence>
<keyword evidence="5" id="KW-0963">Cytoplasm</keyword>
<keyword evidence="9" id="KW-0443">Lipid metabolism</keyword>
<keyword evidence="7" id="KW-0378">Hydrolase</keyword>
<name>A0A182FC20_ANOAL</name>
<dbReference type="SUPFAM" id="SSF53474">
    <property type="entry name" value="alpha/beta-Hydrolases"/>
    <property type="match status" value="1"/>
</dbReference>
<dbReference type="GO" id="GO:0008474">
    <property type="term" value="F:palmitoyl-(protein) hydrolase activity"/>
    <property type="evidence" value="ECO:0007669"/>
    <property type="project" value="UniProtKB-EC"/>
</dbReference>
<evidence type="ECO:0000313" key="17">
    <source>
        <dbReference type="Proteomes" id="UP000069272"/>
    </source>
</evidence>
<dbReference type="VEuPathDB" id="VectorBase:AALB004054"/>
<evidence type="ECO:0000256" key="1">
    <source>
        <dbReference type="ARBA" id="ARBA00004496"/>
    </source>
</evidence>
<dbReference type="Gene3D" id="3.40.50.1820">
    <property type="entry name" value="alpha/beta hydrolase"/>
    <property type="match status" value="1"/>
</dbReference>
<feature type="compositionally biased region" description="Low complexity" evidence="13">
    <location>
        <begin position="1"/>
        <end position="10"/>
    </location>
</feature>
<dbReference type="GO" id="GO:0006631">
    <property type="term" value="P:fatty acid metabolic process"/>
    <property type="evidence" value="ECO:0007669"/>
    <property type="project" value="UniProtKB-KW"/>
</dbReference>
<dbReference type="GO" id="GO:0005634">
    <property type="term" value="C:nucleus"/>
    <property type="evidence" value="ECO:0007669"/>
    <property type="project" value="TreeGrafter"/>
</dbReference>
<comment type="catalytic activity">
    <reaction evidence="11">
        <text>S-hexadecanoyl-L-cysteinyl-[protein] + H2O = L-cysteinyl-[protein] + hexadecanoate + H(+)</text>
        <dbReference type="Rhea" id="RHEA:19233"/>
        <dbReference type="Rhea" id="RHEA-COMP:10131"/>
        <dbReference type="Rhea" id="RHEA-COMP:11032"/>
        <dbReference type="ChEBI" id="CHEBI:7896"/>
        <dbReference type="ChEBI" id="CHEBI:15377"/>
        <dbReference type="ChEBI" id="CHEBI:15378"/>
        <dbReference type="ChEBI" id="CHEBI:29950"/>
        <dbReference type="ChEBI" id="CHEBI:74151"/>
        <dbReference type="EC" id="3.1.2.22"/>
    </reaction>
</comment>
<sequence length="562" mass="62731">CISECSNSSDTENDNENENGDNEVQPHCHITLKCTREIAGFNGLGEAVRRLDFRSSVRDGRRFNYVCALLRLLVTGRGITSLPGGAQRLLLQMLEEVATYVSDSQQNINVLRGLVQQLRALLNQENQKCWGKPLGSQSLWAEHVQTIQRIQDIASQIEIREPGPNIRPKLHDLPEECVREIILRITDYKDLEASASAWSLMAALISEQRVWRELSHFHFTKQQIDVILEKMCLQDTKERHRNWQAIYHALRKMYGVREELQYAEILAFCRLCRCLFWPSAGHPCIVDQCPDFRQRVQDAGNSNSNETQPVPPAKFLQYFSLGEEGDGEADPASTKYAPIASKGMAAAPVIIPSVAKHTSTLIFLHGLGDTGHGWATSMGALRTPDMKVICPTATPMPVTMNGGFRLNSWFDLKSISISDPEDEEGIKRATRTVHELIQSEIKAGIASNRIMLGGFSQGGALALYAGLTFVEPLAGIMALSCWLPMHKRFPGDRKCPETVPILQCHGDCDPIVFYKFGQLSSSVLKSFMQKSHFQTYEGLGHSACDAELADMKNFIASNVPRQ</sequence>
<evidence type="ECO:0000256" key="4">
    <source>
        <dbReference type="ARBA" id="ARBA00012423"/>
    </source>
</evidence>
<dbReference type="PANTHER" id="PTHR13123:SF7">
    <property type="entry name" value="LD30288P"/>
    <property type="match status" value="1"/>
</dbReference>
<dbReference type="EnsemblMetazoa" id="AALB004054-RA">
    <property type="protein sequence ID" value="AALB004054-PA"/>
    <property type="gene ID" value="AALB004054"/>
</dbReference>
<dbReference type="VEuPathDB" id="VectorBase:AALB20_026410"/>
<evidence type="ECO:0000256" key="3">
    <source>
        <dbReference type="ARBA" id="ARBA00006499"/>
    </source>
</evidence>
<evidence type="ECO:0000259" key="15">
    <source>
        <dbReference type="Pfam" id="PF02230"/>
    </source>
</evidence>
<evidence type="ECO:0000256" key="11">
    <source>
        <dbReference type="ARBA" id="ARBA00047337"/>
    </source>
</evidence>
<accession>A0A182FC20</accession>
<feature type="compositionally biased region" description="Acidic residues" evidence="13">
    <location>
        <begin position="11"/>
        <end position="21"/>
    </location>
</feature>
<dbReference type="Pfam" id="PF02230">
    <property type="entry name" value="Abhydrolase_2"/>
    <property type="match status" value="1"/>
</dbReference>
<feature type="domain" description="Phospholipase/carboxylesterase/thioesterase" evidence="15">
    <location>
        <begin position="347"/>
        <end position="557"/>
    </location>
</feature>
<keyword evidence="8" id="KW-0276">Fatty acid metabolism</keyword>
<reference evidence="16" key="2">
    <citation type="submission" date="2022-08" db="UniProtKB">
        <authorList>
            <consortium name="EnsemblMetazoa"/>
        </authorList>
    </citation>
    <scope>IDENTIFICATION</scope>
    <source>
        <strain evidence="16">STECLA/ALBI9_A</strain>
    </source>
</reference>
<evidence type="ECO:0000256" key="5">
    <source>
        <dbReference type="ARBA" id="ARBA00022490"/>
    </source>
</evidence>
<keyword evidence="14" id="KW-0812">Transmembrane</keyword>
<dbReference type="EC" id="3.1.2.22" evidence="4"/>
<evidence type="ECO:0000313" key="16">
    <source>
        <dbReference type="EnsemblMetazoa" id="AALB004054-PA"/>
    </source>
</evidence>
<organism evidence="16 17">
    <name type="scientific">Anopheles albimanus</name>
    <name type="common">New world malaria mosquito</name>
    <dbReference type="NCBI Taxonomy" id="7167"/>
    <lineage>
        <taxon>Eukaryota</taxon>
        <taxon>Metazoa</taxon>
        <taxon>Ecdysozoa</taxon>
        <taxon>Arthropoda</taxon>
        <taxon>Hexapoda</taxon>
        <taxon>Insecta</taxon>
        <taxon>Pterygota</taxon>
        <taxon>Neoptera</taxon>
        <taxon>Endopterygota</taxon>
        <taxon>Diptera</taxon>
        <taxon>Nematocera</taxon>
        <taxon>Culicoidea</taxon>
        <taxon>Culicidae</taxon>
        <taxon>Anophelinae</taxon>
        <taxon>Anopheles</taxon>
    </lineage>
</organism>
<comment type="subcellular location">
    <subcellularLocation>
        <location evidence="1">Cytoplasm</location>
    </subcellularLocation>
</comment>
<feature type="region of interest" description="Disordered" evidence="13">
    <location>
        <begin position="1"/>
        <end position="22"/>
    </location>
</feature>
<evidence type="ECO:0000256" key="10">
    <source>
        <dbReference type="ARBA" id="ARBA00031195"/>
    </source>
</evidence>
<protein>
    <recommendedName>
        <fullName evidence="4">palmitoyl-protein hydrolase</fullName>
        <ecNumber evidence="4">3.1.2.22</ecNumber>
    </recommendedName>
    <alternativeName>
        <fullName evidence="10">Palmitoyl-protein hydrolase</fullName>
    </alternativeName>
</protein>
<evidence type="ECO:0000256" key="8">
    <source>
        <dbReference type="ARBA" id="ARBA00022832"/>
    </source>
</evidence>
<evidence type="ECO:0000256" key="14">
    <source>
        <dbReference type="SAM" id="Phobius"/>
    </source>
</evidence>
<keyword evidence="17" id="KW-1185">Reference proteome</keyword>
<dbReference type="GO" id="GO:0005737">
    <property type="term" value="C:cytoplasm"/>
    <property type="evidence" value="ECO:0007669"/>
    <property type="project" value="UniProtKB-SubCell"/>
</dbReference>
<keyword evidence="14" id="KW-1133">Transmembrane helix</keyword>
<dbReference type="STRING" id="7167.A0A182FC20"/>
<evidence type="ECO:0000256" key="12">
    <source>
        <dbReference type="ARBA" id="ARBA00048656"/>
    </source>
</evidence>
<evidence type="ECO:0000256" key="9">
    <source>
        <dbReference type="ARBA" id="ARBA00023098"/>
    </source>
</evidence>
<dbReference type="VEuPathDB" id="VectorBase:AALB20_037104"/>
<dbReference type="InterPro" id="IPR029058">
    <property type="entry name" value="AB_hydrolase_fold"/>
</dbReference>
<evidence type="ECO:0000256" key="6">
    <source>
        <dbReference type="ARBA" id="ARBA00022786"/>
    </source>
</evidence>
<reference evidence="16 17" key="1">
    <citation type="journal article" date="2017" name="G3 (Bethesda)">
        <title>The Physical Genome Mapping of Anopheles albimanus Corrected Scaffold Misassemblies and Identified Interarm Rearrangements in Genus Anopheles.</title>
        <authorList>
            <person name="Artemov G.N."/>
            <person name="Peery A.N."/>
            <person name="Jiang X."/>
            <person name="Tu Z."/>
            <person name="Stegniy V.N."/>
            <person name="Sharakhova M.V."/>
            <person name="Sharakhov I.V."/>
        </authorList>
    </citation>
    <scope>NUCLEOTIDE SEQUENCE [LARGE SCALE GENOMIC DNA]</scope>
    <source>
        <strain evidence="16 17">ALBI9_A</strain>
    </source>
</reference>
<proteinExistence type="inferred from homology"/>
<comment type="pathway">
    <text evidence="2">Protein modification; protein ubiquitination.</text>
</comment>
<comment type="similarity">
    <text evidence="3">Belongs to the AB hydrolase superfamily. AB hydrolase 2 family.</text>
</comment>
<dbReference type="GO" id="GO:0016567">
    <property type="term" value="P:protein ubiquitination"/>
    <property type="evidence" value="ECO:0007669"/>
    <property type="project" value="TreeGrafter"/>
</dbReference>
<dbReference type="PANTHER" id="PTHR13123">
    <property type="entry name" value="LD30288P"/>
    <property type="match status" value="1"/>
</dbReference>
<keyword evidence="6" id="KW-0833">Ubl conjugation pathway</keyword>
<dbReference type="FunFam" id="3.40.50.1820:FF:000010">
    <property type="entry name" value="Acyl-protein thioesterase 2"/>
    <property type="match status" value="1"/>
</dbReference>
<dbReference type="InterPro" id="IPR040394">
    <property type="entry name" value="FBX25/32"/>
</dbReference>
<dbReference type="AlphaFoldDB" id="A0A182FC20"/>